<reference evidence="2 3" key="1">
    <citation type="submission" date="2020-04" db="EMBL/GenBank/DDBJ databases">
        <title>Flammeovirga sp. SR4, a novel species isolated from seawater.</title>
        <authorList>
            <person name="Wang X."/>
        </authorList>
    </citation>
    <scope>NUCLEOTIDE SEQUENCE [LARGE SCALE GENOMIC DNA]</scope>
    <source>
        <strain evidence="2 3">SR4</strain>
    </source>
</reference>
<gene>
    <name evidence="2" type="ORF">HGP29_12850</name>
</gene>
<dbReference type="RefSeq" id="WP_168882812.1">
    <property type="nucleotide sequence ID" value="NZ_JABAIL010000003.1"/>
</dbReference>
<sequence length="633" mass="69552">MLNGYQSKLHFILLFLFISITINAQDTFVIDSDMQFNSSNDWDVYWTNNGNIPQSGDIFFLDKGAELSIDFDLSQKGNFLFYGSKFNSKTASINFLEDGKGSIGFRTDSYNQIEVKVKGDVTIYDGVTNQDLTFTVEGDGQIYSTGQIYSSNQFVTIYQKDNGVFEINGDLISTSGLNITMEDNSKLEVLGNLDNRNSASTIKQSGLSELTITGTYSSTGYSGGDLIELKGSSYIFIGSDITVNNNMEIKVGEENDTNANAEAYFEGNIITTESCTIRSYEGSSIDLKGNYTTVKGFSNGDVIDIQGYMSLGKKVQITGTSTAIIKVGDNGRLDVGETFKAYESWHIKLVICGVLYIKGDLELGPGIEIDMCGSDVDCKYVDHVSDPDFDHNNLDGGKILVEGNLLFECSYSDKIYNCGYIGVMGGCGCGNADAPNDVCNGVDDGVPDLPVELIYFKGQNTDTGHLLLWSTASELNASHFDVEASNNRRDWQKIGRVEAAGNSNTQLKYEFLDEGKSGTYYRLAQYDFDGKVEYFGIVSFVADQFGFSCHVYPTVSTNGDELKVVIQEANTEYPVVGVFYDQQGRVISHEIIIENTELNNIGVYKVPEVSTSGVYLLRVSNGINTHTEKIVVN</sequence>
<feature type="chain" id="PRO_5030697305" evidence="1">
    <location>
        <begin position="25"/>
        <end position="633"/>
    </location>
</feature>
<evidence type="ECO:0000313" key="2">
    <source>
        <dbReference type="EMBL" id="NLR92107.1"/>
    </source>
</evidence>
<comment type="caution">
    <text evidence="2">The sequence shown here is derived from an EMBL/GenBank/DDBJ whole genome shotgun (WGS) entry which is preliminary data.</text>
</comment>
<dbReference type="EMBL" id="JABAIL010000003">
    <property type="protein sequence ID" value="NLR92107.1"/>
    <property type="molecule type" value="Genomic_DNA"/>
</dbReference>
<protein>
    <submittedName>
        <fullName evidence="2">T9SS type A sorting domain-containing protein</fullName>
    </submittedName>
</protein>
<dbReference type="NCBIfam" id="TIGR04183">
    <property type="entry name" value="Por_Secre_tail"/>
    <property type="match status" value="1"/>
</dbReference>
<evidence type="ECO:0000313" key="3">
    <source>
        <dbReference type="Proteomes" id="UP000585050"/>
    </source>
</evidence>
<name>A0A7X8SL35_9BACT</name>
<keyword evidence="3" id="KW-1185">Reference proteome</keyword>
<proteinExistence type="predicted"/>
<dbReference type="Proteomes" id="UP000585050">
    <property type="component" value="Unassembled WGS sequence"/>
</dbReference>
<accession>A0A7X8SL35</accession>
<dbReference type="AlphaFoldDB" id="A0A7X8SL35"/>
<organism evidence="2 3">
    <name type="scientific">Flammeovirga agarivorans</name>
    <dbReference type="NCBI Taxonomy" id="2726742"/>
    <lineage>
        <taxon>Bacteria</taxon>
        <taxon>Pseudomonadati</taxon>
        <taxon>Bacteroidota</taxon>
        <taxon>Cytophagia</taxon>
        <taxon>Cytophagales</taxon>
        <taxon>Flammeovirgaceae</taxon>
        <taxon>Flammeovirga</taxon>
    </lineage>
</organism>
<feature type="signal peptide" evidence="1">
    <location>
        <begin position="1"/>
        <end position="24"/>
    </location>
</feature>
<evidence type="ECO:0000256" key="1">
    <source>
        <dbReference type="SAM" id="SignalP"/>
    </source>
</evidence>
<dbReference type="InterPro" id="IPR026444">
    <property type="entry name" value="Secre_tail"/>
</dbReference>
<keyword evidence="1" id="KW-0732">Signal</keyword>